<dbReference type="InterPro" id="IPR006396">
    <property type="entry name" value="Glu_mut_E"/>
</dbReference>
<dbReference type="Gene3D" id="3.20.20.240">
    <property type="entry name" value="Methylmalonyl-CoA mutase"/>
    <property type="match status" value="1"/>
</dbReference>
<dbReference type="GO" id="GO:0019670">
    <property type="term" value="P:anaerobic L-glutamate catabolic process"/>
    <property type="evidence" value="ECO:0007669"/>
    <property type="project" value="InterPro"/>
</dbReference>
<keyword evidence="5" id="KW-1185">Reference proteome</keyword>
<dbReference type="AlphaFoldDB" id="G2GER0"/>
<comment type="caution">
    <text evidence="4">The sequence shown here is derived from an EMBL/GenBank/DDBJ whole genome shotgun (WGS) entry which is preliminary data.</text>
</comment>
<dbReference type="SUPFAM" id="SSF51703">
    <property type="entry name" value="Cobalamin (vitamin B12)-dependent enzymes"/>
    <property type="match status" value="1"/>
</dbReference>
<dbReference type="GO" id="GO:0050097">
    <property type="term" value="F:methylaspartate mutase activity"/>
    <property type="evidence" value="ECO:0007669"/>
    <property type="project" value="InterPro"/>
</dbReference>
<proteinExistence type="predicted"/>
<evidence type="ECO:0000256" key="3">
    <source>
        <dbReference type="ARBA" id="ARBA00023285"/>
    </source>
</evidence>
<name>G2GER0_9ACTN</name>
<sequence length="436" mass="46308">MPLMDAPTTTGFGAFVRDARELVVQPRMGFGPPRRMRRGLRATRDADATSVGTLTLDSYTRVGDLAAARRAVTEGTDLNGYPLLTHGPAATRRMLRGIGGPGFPVQVRHGSAAPQDIVRGLLAAGLHATEGGPVSYCLPYSRTPLAEAVHHWTRACELLAEARGPGPEPHLESFGGCMMGQLCPPGLLVALSLLEGMFFVRHGLRSISLSYAQQTDPVQDEEAVRALRALAAELLPGVDWHIVVYTYMGVYPRTPSGARALQDRAVALAVRAGARRLIVKTTVEARRIPTVAENVAALETSARTARALPRPDRAAADDGRDTQVYAEARALVEAVLCLGPDIGRGLLTAFGRGWLDVPYCLHPDNAGRSAGFIDERGRLGWSSVGAMPIGHVVTPRPAAALTSSGLLDALHYVETRLDLGELAGTGAHREPAPAGS</sequence>
<keyword evidence="1" id="KW-0846">Cobalamin</keyword>
<evidence type="ECO:0000313" key="5">
    <source>
        <dbReference type="Proteomes" id="UP000004217"/>
    </source>
</evidence>
<keyword evidence="2" id="KW-0413">Isomerase</keyword>
<evidence type="ECO:0000256" key="2">
    <source>
        <dbReference type="ARBA" id="ARBA00023235"/>
    </source>
</evidence>
<protein>
    <submittedName>
        <fullName evidence="4">Methylaspartate/glutamate mutase E subunit</fullName>
    </submittedName>
</protein>
<evidence type="ECO:0000256" key="1">
    <source>
        <dbReference type="ARBA" id="ARBA00022628"/>
    </source>
</evidence>
<dbReference type="PATRIC" id="fig|700597.3.peg.3914"/>
<evidence type="ECO:0000313" key="4">
    <source>
        <dbReference type="EMBL" id="EGX58021.1"/>
    </source>
</evidence>
<dbReference type="Pfam" id="PF06368">
    <property type="entry name" value="Met_asp_mut_E"/>
    <property type="match status" value="1"/>
</dbReference>
<reference evidence="4 5" key="1">
    <citation type="submission" date="2011-08" db="EMBL/GenBank/DDBJ databases">
        <authorList>
            <person name="Lin Y."/>
            <person name="Hao X."/>
            <person name="Johnstone L."/>
            <person name="Miller S.J."/>
            <person name="Wei G."/>
            <person name="Rensing C."/>
        </authorList>
    </citation>
    <scope>NUCLEOTIDE SEQUENCE [LARGE SCALE GENOMIC DNA]</scope>
    <source>
        <strain evidence="4 5">K42</strain>
    </source>
</reference>
<keyword evidence="3" id="KW-0170">Cobalt</keyword>
<gene>
    <name evidence="4" type="ORF">SZN_19967</name>
</gene>
<dbReference type="PIRSF" id="PIRSF001495">
    <property type="entry name" value="Met_asp_mut_epsi"/>
    <property type="match status" value="1"/>
</dbReference>
<dbReference type="EMBL" id="AGBF01000070">
    <property type="protein sequence ID" value="EGX58021.1"/>
    <property type="molecule type" value="Genomic_DNA"/>
</dbReference>
<dbReference type="InterPro" id="IPR016176">
    <property type="entry name" value="Cbl-dep_enz_cat"/>
</dbReference>
<organism evidence="4 5">
    <name type="scientific">Streptomyces zinciresistens K42</name>
    <dbReference type="NCBI Taxonomy" id="700597"/>
    <lineage>
        <taxon>Bacteria</taxon>
        <taxon>Bacillati</taxon>
        <taxon>Actinomycetota</taxon>
        <taxon>Actinomycetes</taxon>
        <taxon>Kitasatosporales</taxon>
        <taxon>Streptomycetaceae</taxon>
        <taxon>Streptomyces</taxon>
    </lineage>
</organism>
<dbReference type="GO" id="GO:0031419">
    <property type="term" value="F:cobalamin binding"/>
    <property type="evidence" value="ECO:0007669"/>
    <property type="project" value="UniProtKB-KW"/>
</dbReference>
<dbReference type="Proteomes" id="UP000004217">
    <property type="component" value="Unassembled WGS sequence"/>
</dbReference>
<accession>G2GER0</accession>